<name>A0ABT0UHR4_9ACTN</name>
<organism evidence="2 3">
    <name type="scientific">Streptomyces albipurpureus</name>
    <dbReference type="NCBI Taxonomy" id="2897419"/>
    <lineage>
        <taxon>Bacteria</taxon>
        <taxon>Bacillati</taxon>
        <taxon>Actinomycetota</taxon>
        <taxon>Actinomycetes</taxon>
        <taxon>Kitasatosporales</taxon>
        <taxon>Streptomycetaceae</taxon>
        <taxon>Streptomyces</taxon>
    </lineage>
</organism>
<gene>
    <name evidence="2" type="ORF">NBG84_07710</name>
</gene>
<evidence type="ECO:0000313" key="2">
    <source>
        <dbReference type="EMBL" id="MCM2388189.1"/>
    </source>
</evidence>
<feature type="compositionally biased region" description="Basic and acidic residues" evidence="1">
    <location>
        <begin position="38"/>
        <end position="49"/>
    </location>
</feature>
<dbReference type="Proteomes" id="UP001431429">
    <property type="component" value="Unassembled WGS sequence"/>
</dbReference>
<feature type="region of interest" description="Disordered" evidence="1">
    <location>
        <begin position="1"/>
        <end position="66"/>
    </location>
</feature>
<comment type="caution">
    <text evidence="2">The sequence shown here is derived from an EMBL/GenBank/DDBJ whole genome shotgun (WGS) entry which is preliminary data.</text>
</comment>
<proteinExistence type="predicted"/>
<keyword evidence="3" id="KW-1185">Reference proteome</keyword>
<accession>A0ABT0UHR4</accession>
<protein>
    <submittedName>
        <fullName evidence="2">Uncharacterized protein</fullName>
    </submittedName>
</protein>
<dbReference type="EMBL" id="JAMQAW010000007">
    <property type="protein sequence ID" value="MCM2388189.1"/>
    <property type="molecule type" value="Genomic_DNA"/>
</dbReference>
<reference evidence="2" key="1">
    <citation type="submission" date="2022-06" db="EMBL/GenBank/DDBJ databases">
        <title>Genome public.</title>
        <authorList>
            <person name="Sun Q."/>
        </authorList>
    </citation>
    <scope>NUCLEOTIDE SEQUENCE</scope>
    <source>
        <strain evidence="2">CWNU-1</strain>
    </source>
</reference>
<evidence type="ECO:0000313" key="3">
    <source>
        <dbReference type="Proteomes" id="UP001431429"/>
    </source>
</evidence>
<sequence>MPGPAPGEPVSRTRWARTADVEASRTTARHTVALRQEATGKEQELHAEADGPWFAASKPPPDASEP</sequence>
<evidence type="ECO:0000256" key="1">
    <source>
        <dbReference type="SAM" id="MobiDB-lite"/>
    </source>
</evidence>